<evidence type="ECO:0000313" key="2">
    <source>
        <dbReference type="Proteomes" id="UP000824469"/>
    </source>
</evidence>
<accession>A0AA38C2T5</accession>
<name>A0AA38C2T5_TAXCH</name>
<reference evidence="1 2" key="1">
    <citation type="journal article" date="2021" name="Nat. Plants">
        <title>The Taxus genome provides insights into paclitaxel biosynthesis.</title>
        <authorList>
            <person name="Xiong X."/>
            <person name="Gou J."/>
            <person name="Liao Q."/>
            <person name="Li Y."/>
            <person name="Zhou Q."/>
            <person name="Bi G."/>
            <person name="Li C."/>
            <person name="Du R."/>
            <person name="Wang X."/>
            <person name="Sun T."/>
            <person name="Guo L."/>
            <person name="Liang H."/>
            <person name="Lu P."/>
            <person name="Wu Y."/>
            <person name="Zhang Z."/>
            <person name="Ro D.K."/>
            <person name="Shang Y."/>
            <person name="Huang S."/>
            <person name="Yan J."/>
        </authorList>
    </citation>
    <scope>NUCLEOTIDE SEQUENCE [LARGE SCALE GENOMIC DNA]</scope>
    <source>
        <strain evidence="1">Ta-2019</strain>
    </source>
</reference>
<keyword evidence="2" id="KW-1185">Reference proteome</keyword>
<dbReference type="EMBL" id="JAHRHJ020003813">
    <property type="protein sequence ID" value="KAH9288727.1"/>
    <property type="molecule type" value="Genomic_DNA"/>
</dbReference>
<evidence type="ECO:0000313" key="1">
    <source>
        <dbReference type="EMBL" id="KAH9288727.1"/>
    </source>
</evidence>
<protein>
    <submittedName>
        <fullName evidence="1">Uncharacterized protein</fullName>
    </submittedName>
</protein>
<feature type="non-terminal residue" evidence="1">
    <location>
        <position position="1"/>
    </location>
</feature>
<dbReference type="Proteomes" id="UP000824469">
    <property type="component" value="Unassembled WGS sequence"/>
</dbReference>
<gene>
    <name evidence="1" type="ORF">KI387_032844</name>
</gene>
<proteinExistence type="predicted"/>
<organism evidence="1 2">
    <name type="scientific">Taxus chinensis</name>
    <name type="common">Chinese yew</name>
    <name type="synonym">Taxus wallichiana var. chinensis</name>
    <dbReference type="NCBI Taxonomy" id="29808"/>
    <lineage>
        <taxon>Eukaryota</taxon>
        <taxon>Viridiplantae</taxon>
        <taxon>Streptophyta</taxon>
        <taxon>Embryophyta</taxon>
        <taxon>Tracheophyta</taxon>
        <taxon>Spermatophyta</taxon>
        <taxon>Pinopsida</taxon>
        <taxon>Pinidae</taxon>
        <taxon>Conifers II</taxon>
        <taxon>Cupressales</taxon>
        <taxon>Taxaceae</taxon>
        <taxon>Taxus</taxon>
    </lineage>
</organism>
<comment type="caution">
    <text evidence="1">The sequence shown here is derived from an EMBL/GenBank/DDBJ whole genome shotgun (WGS) entry which is preliminary data.</text>
</comment>
<dbReference type="AlphaFoldDB" id="A0AA38C2T5"/>
<sequence>IYWKQKSRKAWLKVGDKNTNFFHALVKYKRNSNYISRIVSADGSECSDQASIRNEAISYFSRILGGEYHSDWVNQNSLLQNCNRLLDAADNAALMAPFSMEDICFMVLSMEHDKVPGAHDF</sequence>